<evidence type="ECO:0000313" key="3">
    <source>
        <dbReference type="Proteomes" id="UP000053989"/>
    </source>
</evidence>
<dbReference type="HOGENOM" id="CLU_111684_1_0_1"/>
<dbReference type="AlphaFoldDB" id="A0A0C3ERZ8"/>
<reference evidence="2 3" key="1">
    <citation type="submission" date="2014-04" db="EMBL/GenBank/DDBJ databases">
        <authorList>
            <consortium name="DOE Joint Genome Institute"/>
            <person name="Kuo A."/>
            <person name="Kohler A."/>
            <person name="Nagy L.G."/>
            <person name="Floudas D."/>
            <person name="Copeland A."/>
            <person name="Barry K.W."/>
            <person name="Cichocki N."/>
            <person name="Veneault-Fourrey C."/>
            <person name="LaButti K."/>
            <person name="Lindquist E.A."/>
            <person name="Lipzen A."/>
            <person name="Lundell T."/>
            <person name="Morin E."/>
            <person name="Murat C."/>
            <person name="Sun H."/>
            <person name="Tunlid A."/>
            <person name="Henrissat B."/>
            <person name="Grigoriev I.V."/>
            <person name="Hibbett D.S."/>
            <person name="Martin F."/>
            <person name="Nordberg H.P."/>
            <person name="Cantor M.N."/>
            <person name="Hua S.X."/>
        </authorList>
    </citation>
    <scope>NUCLEOTIDE SEQUENCE [LARGE SCALE GENOMIC DNA]</scope>
    <source>
        <strain evidence="2 3">Foug A</strain>
    </source>
</reference>
<dbReference type="Proteomes" id="UP000053989">
    <property type="component" value="Unassembled WGS sequence"/>
</dbReference>
<dbReference type="InterPro" id="IPR001810">
    <property type="entry name" value="F-box_dom"/>
</dbReference>
<evidence type="ECO:0000313" key="2">
    <source>
        <dbReference type="EMBL" id="KIM70899.1"/>
    </source>
</evidence>
<dbReference type="Pfam" id="PF12937">
    <property type="entry name" value="F-box-like"/>
    <property type="match status" value="1"/>
</dbReference>
<dbReference type="STRING" id="1036808.A0A0C3ERZ8"/>
<proteinExistence type="predicted"/>
<keyword evidence="3" id="KW-1185">Reference proteome</keyword>
<name>A0A0C3ERZ8_9AGAM</name>
<reference evidence="3" key="2">
    <citation type="submission" date="2015-01" db="EMBL/GenBank/DDBJ databases">
        <title>Evolutionary Origins and Diversification of the Mycorrhizal Mutualists.</title>
        <authorList>
            <consortium name="DOE Joint Genome Institute"/>
            <consortium name="Mycorrhizal Genomics Consortium"/>
            <person name="Kohler A."/>
            <person name="Kuo A."/>
            <person name="Nagy L.G."/>
            <person name="Floudas D."/>
            <person name="Copeland A."/>
            <person name="Barry K.W."/>
            <person name="Cichocki N."/>
            <person name="Veneault-Fourrey C."/>
            <person name="LaButti K."/>
            <person name="Lindquist E.A."/>
            <person name="Lipzen A."/>
            <person name="Lundell T."/>
            <person name="Morin E."/>
            <person name="Murat C."/>
            <person name="Riley R."/>
            <person name="Ohm R."/>
            <person name="Sun H."/>
            <person name="Tunlid A."/>
            <person name="Henrissat B."/>
            <person name="Grigoriev I.V."/>
            <person name="Hibbett D.S."/>
            <person name="Martin F."/>
        </authorList>
    </citation>
    <scope>NUCLEOTIDE SEQUENCE [LARGE SCALE GENOMIC DNA]</scope>
    <source>
        <strain evidence="3">Foug A</strain>
    </source>
</reference>
<dbReference type="EMBL" id="KN822004">
    <property type="protein sequence ID" value="KIM70899.1"/>
    <property type="molecule type" value="Genomic_DNA"/>
</dbReference>
<dbReference type="OrthoDB" id="2998253at2759"/>
<protein>
    <recommendedName>
        <fullName evidence="1">F-box domain-containing protein</fullName>
    </recommendedName>
</protein>
<dbReference type="SUPFAM" id="SSF81383">
    <property type="entry name" value="F-box domain"/>
    <property type="match status" value="1"/>
</dbReference>
<organism evidence="2 3">
    <name type="scientific">Scleroderma citrinum Foug A</name>
    <dbReference type="NCBI Taxonomy" id="1036808"/>
    <lineage>
        <taxon>Eukaryota</taxon>
        <taxon>Fungi</taxon>
        <taxon>Dikarya</taxon>
        <taxon>Basidiomycota</taxon>
        <taxon>Agaricomycotina</taxon>
        <taxon>Agaricomycetes</taxon>
        <taxon>Agaricomycetidae</taxon>
        <taxon>Boletales</taxon>
        <taxon>Sclerodermatineae</taxon>
        <taxon>Sclerodermataceae</taxon>
        <taxon>Scleroderma</taxon>
    </lineage>
</organism>
<dbReference type="Gene3D" id="1.20.1280.50">
    <property type="match status" value="1"/>
</dbReference>
<evidence type="ECO:0000259" key="1">
    <source>
        <dbReference type="Pfam" id="PF12937"/>
    </source>
</evidence>
<accession>A0A0C3ERZ8</accession>
<feature type="domain" description="F-box" evidence="1">
    <location>
        <begin position="51"/>
        <end position="100"/>
    </location>
</feature>
<gene>
    <name evidence="2" type="ORF">SCLCIDRAFT_175433</name>
</gene>
<dbReference type="InParanoid" id="A0A0C3ERZ8"/>
<dbReference type="InterPro" id="IPR036047">
    <property type="entry name" value="F-box-like_dom_sf"/>
</dbReference>
<sequence length="137" mass="16004">MDELSRARTKLALLEEQGRRLLKELLRVRDAVATQRAKVVKLTRTRPTAFNLLPTEILMFILYLDVRDYHDPKRKYQLAGVCRRWKDIIFDSPSLWTTIYVATSVSSIRNGVVEHPSTLLLRLHCRPNPNILHLFHS</sequence>